<name>A0A146FPG8_ASPKA</name>
<feature type="region of interest" description="Disordered" evidence="1">
    <location>
        <begin position="126"/>
        <end position="169"/>
    </location>
</feature>
<evidence type="ECO:0000313" key="2">
    <source>
        <dbReference type="EMBL" id="GAT27467.1"/>
    </source>
</evidence>
<dbReference type="EMBL" id="BCWF01000021">
    <property type="protein sequence ID" value="GAT27467.1"/>
    <property type="molecule type" value="Genomic_DNA"/>
</dbReference>
<proteinExistence type="predicted"/>
<dbReference type="Proteomes" id="UP000075230">
    <property type="component" value="Unassembled WGS sequence"/>
</dbReference>
<dbReference type="AlphaFoldDB" id="A0A146FPG8"/>
<protein>
    <submittedName>
        <fullName evidence="2">C6 finger domain protein</fullName>
    </submittedName>
</protein>
<evidence type="ECO:0000256" key="1">
    <source>
        <dbReference type="SAM" id="MobiDB-lite"/>
    </source>
</evidence>
<comment type="caution">
    <text evidence="2">The sequence shown here is derived from an EMBL/GenBank/DDBJ whole genome shotgun (WGS) entry which is preliminary data.</text>
</comment>
<feature type="compositionally biased region" description="Low complexity" evidence="1">
    <location>
        <begin position="88"/>
        <end position="99"/>
    </location>
</feature>
<reference evidence="3" key="2">
    <citation type="submission" date="2016-02" db="EMBL/GenBank/DDBJ databases">
        <title>Genome sequencing of Aspergillus luchuensis NBRC 4314.</title>
        <authorList>
            <person name="Yamada O."/>
        </authorList>
    </citation>
    <scope>NUCLEOTIDE SEQUENCE [LARGE SCALE GENOMIC DNA]</scope>
    <source>
        <strain evidence="3">RIB 2604</strain>
    </source>
</reference>
<gene>
    <name evidence="2" type="ORF">RIB2604_02111600</name>
</gene>
<organism evidence="2 3">
    <name type="scientific">Aspergillus kawachii</name>
    <name type="common">White koji mold</name>
    <name type="synonym">Aspergillus awamori var. kawachi</name>
    <dbReference type="NCBI Taxonomy" id="1069201"/>
    <lineage>
        <taxon>Eukaryota</taxon>
        <taxon>Fungi</taxon>
        <taxon>Dikarya</taxon>
        <taxon>Ascomycota</taxon>
        <taxon>Pezizomycotina</taxon>
        <taxon>Eurotiomycetes</taxon>
        <taxon>Eurotiomycetidae</taxon>
        <taxon>Eurotiales</taxon>
        <taxon>Aspergillaceae</taxon>
        <taxon>Aspergillus</taxon>
        <taxon>Aspergillus subgen. Circumdati</taxon>
    </lineage>
</organism>
<feature type="region of interest" description="Disordered" evidence="1">
    <location>
        <begin position="71"/>
        <end position="102"/>
    </location>
</feature>
<accession>A0A146FPG8</accession>
<evidence type="ECO:0000313" key="3">
    <source>
        <dbReference type="Proteomes" id="UP000075230"/>
    </source>
</evidence>
<sequence>MAPAKPNKVSRITVACNSCRFRKQKHNRSCDWPEQLKRGPAKGYIEALEHRLHETESLLLNLLAQIPDSQLSASVQGRQDRSSRHRNSGSPPQTYSSSSRLGKRGTDYWKKFPLHTVQEIRDWQNDCLSNEGDGSSRHSSGPEAVERPSVSHPEYQPETGSPKDQMPEFQGYREMPTLPRIHQIDIPNSPIDAGLSSAKVLYSSALDGEARENRPRMDPVFEAIQYQRARAEAVHEFPSLQKPSLWRGAPPSIRQEIYGACKRLLTIELVRRWDVTTLYLRVVSLWKNAYFIMEESLGLLVKGDLYAVYTTV</sequence>
<dbReference type="VEuPathDB" id="FungiDB:ASPFODRAFT_40145"/>
<reference evidence="2 3" key="1">
    <citation type="journal article" date="2016" name="DNA Res.">
        <title>Genome sequence of Aspergillus luchuensis NBRC 4314.</title>
        <authorList>
            <person name="Yamada O."/>
            <person name="Machida M."/>
            <person name="Hosoyama A."/>
            <person name="Goto M."/>
            <person name="Takahashi T."/>
            <person name="Futagami T."/>
            <person name="Yamagata Y."/>
            <person name="Takeuchi M."/>
            <person name="Kobayashi T."/>
            <person name="Koike H."/>
            <person name="Abe K."/>
            <person name="Asai K."/>
            <person name="Arita M."/>
            <person name="Fujita N."/>
            <person name="Fukuda K."/>
            <person name="Higa K."/>
            <person name="Horikawa H."/>
            <person name="Ishikawa T."/>
            <person name="Jinno K."/>
            <person name="Kato Y."/>
            <person name="Kirimura K."/>
            <person name="Mizutani O."/>
            <person name="Nakasone K."/>
            <person name="Sano M."/>
            <person name="Shiraishi Y."/>
            <person name="Tsukahara M."/>
            <person name="Gomi K."/>
        </authorList>
    </citation>
    <scope>NUCLEOTIDE SEQUENCE [LARGE SCALE GENOMIC DNA]</scope>
    <source>
        <strain evidence="2 3">RIB 2604</strain>
    </source>
</reference>